<accession>M3VBC8</accession>
<dbReference type="RefSeq" id="WP_008378788.1">
    <property type="nucleotide sequence ID" value="NZ_BAOP01000014.1"/>
</dbReference>
<evidence type="ECO:0000256" key="4">
    <source>
        <dbReference type="ARBA" id="ARBA00022598"/>
    </source>
</evidence>
<keyword evidence="7" id="KW-0132">Cell division</keyword>
<keyword evidence="7" id="KW-0961">Cell wall biogenesis/degradation</keyword>
<keyword evidence="7" id="KW-0573">Peptidoglycan synthesis</keyword>
<dbReference type="GO" id="GO:0009252">
    <property type="term" value="P:peptidoglycan biosynthetic process"/>
    <property type="evidence" value="ECO:0007669"/>
    <property type="project" value="UniProtKB-UniRule"/>
</dbReference>
<evidence type="ECO:0000256" key="7">
    <source>
        <dbReference type="HAMAP-Rule" id="MF_00639"/>
    </source>
</evidence>
<keyword evidence="6 7" id="KW-0067">ATP-binding</keyword>
<dbReference type="OrthoDB" id="9809796at2"/>
<comment type="caution">
    <text evidence="9">The sequence shown here is derived from an EMBL/GenBank/DDBJ whole genome shotgun (WGS) entry which is preliminary data.</text>
</comment>
<dbReference type="eggNOG" id="COG0771">
    <property type="taxonomic scope" value="Bacteria"/>
</dbReference>
<comment type="similarity">
    <text evidence="7">Belongs to the MurCDEF family.</text>
</comment>
<dbReference type="GO" id="GO:0008764">
    <property type="term" value="F:UDP-N-acetylmuramoylalanine-D-glutamate ligase activity"/>
    <property type="evidence" value="ECO:0007669"/>
    <property type="project" value="UniProtKB-UniRule"/>
</dbReference>
<evidence type="ECO:0000259" key="8">
    <source>
        <dbReference type="Pfam" id="PF08245"/>
    </source>
</evidence>
<dbReference type="GO" id="GO:0005524">
    <property type="term" value="F:ATP binding"/>
    <property type="evidence" value="ECO:0007669"/>
    <property type="project" value="UniProtKB-UniRule"/>
</dbReference>
<feature type="domain" description="Mur ligase central" evidence="8">
    <location>
        <begin position="116"/>
        <end position="216"/>
    </location>
</feature>
<dbReference type="PANTHER" id="PTHR43692:SF1">
    <property type="entry name" value="UDP-N-ACETYLMURAMOYLALANINE--D-GLUTAMATE LIGASE"/>
    <property type="match status" value="1"/>
</dbReference>
<dbReference type="UniPathway" id="UPA00219"/>
<comment type="pathway">
    <text evidence="2 7">Cell wall biogenesis; peptidoglycan biosynthesis.</text>
</comment>
<reference evidence="9 10" key="1">
    <citation type="submission" date="2013-02" db="EMBL/GenBank/DDBJ databases">
        <title>Whole genome shotgun sequence of Gordonia malaquae NBRC 108250.</title>
        <authorList>
            <person name="Yoshida I."/>
            <person name="Hosoyama A."/>
            <person name="Tsuchikane K."/>
            <person name="Ando Y."/>
            <person name="Baba S."/>
            <person name="Ohji S."/>
            <person name="Hamada M."/>
            <person name="Tamura T."/>
            <person name="Yamazoe A."/>
            <person name="Yamazaki S."/>
            <person name="Fujita N."/>
        </authorList>
    </citation>
    <scope>NUCLEOTIDE SEQUENCE [LARGE SCALE GENOMIC DNA]</scope>
    <source>
        <strain evidence="9 10">NBRC 108250</strain>
    </source>
</reference>
<keyword evidence="4 7" id="KW-0436">Ligase</keyword>
<dbReference type="GO" id="GO:0071555">
    <property type="term" value="P:cell wall organization"/>
    <property type="evidence" value="ECO:0007669"/>
    <property type="project" value="UniProtKB-KW"/>
</dbReference>
<evidence type="ECO:0000256" key="5">
    <source>
        <dbReference type="ARBA" id="ARBA00022741"/>
    </source>
</evidence>
<dbReference type="HAMAP" id="MF_00639">
    <property type="entry name" value="MurD"/>
    <property type="match status" value="1"/>
</dbReference>
<dbReference type="InterPro" id="IPR013221">
    <property type="entry name" value="Mur_ligase_cen"/>
</dbReference>
<evidence type="ECO:0000313" key="9">
    <source>
        <dbReference type="EMBL" id="GAC80038.1"/>
    </source>
</evidence>
<protein>
    <recommendedName>
        <fullName evidence="7">UDP-N-acetylmuramoylalanine--D-glutamate ligase</fullName>
        <ecNumber evidence="7">6.3.2.9</ecNumber>
    </recommendedName>
    <alternativeName>
        <fullName evidence="7">D-glutamic acid-adding enzyme</fullName>
    </alternativeName>
    <alternativeName>
        <fullName evidence="7">UDP-N-acetylmuramoyl-L-alanyl-D-glutamate synthetase</fullName>
    </alternativeName>
</protein>
<gene>
    <name evidence="7 9" type="primary">murD</name>
    <name evidence="9" type="ORF">GM1_014_00300</name>
</gene>
<keyword evidence="7" id="KW-0131">Cell cycle</keyword>
<dbReference type="Gene3D" id="3.40.1190.10">
    <property type="entry name" value="Mur-like, catalytic domain"/>
    <property type="match status" value="1"/>
</dbReference>
<evidence type="ECO:0000256" key="3">
    <source>
        <dbReference type="ARBA" id="ARBA00022490"/>
    </source>
</evidence>
<evidence type="ECO:0000256" key="1">
    <source>
        <dbReference type="ARBA" id="ARBA00004496"/>
    </source>
</evidence>
<keyword evidence="5 7" id="KW-0547">Nucleotide-binding</keyword>
<evidence type="ECO:0000256" key="2">
    <source>
        <dbReference type="ARBA" id="ARBA00004752"/>
    </source>
</evidence>
<dbReference type="Gene3D" id="3.90.190.20">
    <property type="entry name" value="Mur ligase, C-terminal domain"/>
    <property type="match status" value="1"/>
</dbReference>
<dbReference type="PANTHER" id="PTHR43692">
    <property type="entry name" value="UDP-N-ACETYLMURAMOYLALANINE--D-GLUTAMATE LIGASE"/>
    <property type="match status" value="1"/>
</dbReference>
<dbReference type="Proteomes" id="UP000035009">
    <property type="component" value="Unassembled WGS sequence"/>
</dbReference>
<keyword evidence="3 7" id="KW-0963">Cytoplasm</keyword>
<dbReference type="SUPFAM" id="SSF51984">
    <property type="entry name" value="MurCD N-terminal domain"/>
    <property type="match status" value="1"/>
</dbReference>
<dbReference type="NCBIfam" id="TIGR01087">
    <property type="entry name" value="murD"/>
    <property type="match status" value="1"/>
</dbReference>
<keyword evidence="7" id="KW-0133">Cell shape</keyword>
<name>M3VBC8_GORML</name>
<dbReference type="InterPro" id="IPR036565">
    <property type="entry name" value="Mur-like_cat_sf"/>
</dbReference>
<dbReference type="GO" id="GO:0008360">
    <property type="term" value="P:regulation of cell shape"/>
    <property type="evidence" value="ECO:0007669"/>
    <property type="project" value="UniProtKB-KW"/>
</dbReference>
<comment type="function">
    <text evidence="7">Cell wall formation. Catalyzes the addition of glutamate to the nucleotide precursor UDP-N-acetylmuramoyl-L-alanine (UMA).</text>
</comment>
<dbReference type="GO" id="GO:0051301">
    <property type="term" value="P:cell division"/>
    <property type="evidence" value="ECO:0007669"/>
    <property type="project" value="UniProtKB-KW"/>
</dbReference>
<comment type="subcellular location">
    <subcellularLocation>
        <location evidence="1 7">Cytoplasm</location>
    </subcellularLocation>
</comment>
<dbReference type="SUPFAM" id="SSF53244">
    <property type="entry name" value="MurD-like peptide ligases, peptide-binding domain"/>
    <property type="match status" value="1"/>
</dbReference>
<dbReference type="STRING" id="410332.SAMN04488550_1664"/>
<organism evidence="9 10">
    <name type="scientific">Gordonia malaquae NBRC 108250</name>
    <dbReference type="NCBI Taxonomy" id="1223542"/>
    <lineage>
        <taxon>Bacteria</taxon>
        <taxon>Bacillati</taxon>
        <taxon>Actinomycetota</taxon>
        <taxon>Actinomycetes</taxon>
        <taxon>Mycobacteriales</taxon>
        <taxon>Gordoniaceae</taxon>
        <taxon>Gordonia</taxon>
    </lineage>
</organism>
<evidence type="ECO:0000313" key="10">
    <source>
        <dbReference type="Proteomes" id="UP000035009"/>
    </source>
</evidence>
<sequence>MLSYRADLQGRRVGVWGLRVEGLAVVRAAVESGATSVVGVDSSTVTRPAELPADIVEFHAGDDALSRFFDCDVVFLSPGIPWRHDVAVALRESAGVTVSSATDLFLSVAGAQTVGVTGTKGKSTTSSFLAHLLTVVGARATVAGNIGIPLVQLEPADDEIVVAEMSSQQCAVLRHSPQVAVVTNLGEDHLDWHGDVDEYVRAKSRIFESGSDVLICESRALARLRELSATAVDVPDVVLSEDAAADRWPTVGIDANSPMSHPHNRVNGLLALLAAEWVLGRSIGDDELLAAMNTFGALPHRLEVVRQTAGRTWVDDTLATTADSVVAAMRALRSAGPTAVIVGGLDRGIDYTAVDDYLAEHPGDVHLVQIPSNGHRIGERYAAEHHDFVSRADSLADAVAVAARLPVSSVVLSPAAPSYDMYRSYKAKAADFVECIDALGAVIE</sequence>
<dbReference type="EC" id="6.3.2.9" evidence="7"/>
<keyword evidence="10" id="KW-1185">Reference proteome</keyword>
<dbReference type="EMBL" id="BAOP01000014">
    <property type="protein sequence ID" value="GAC80038.1"/>
    <property type="molecule type" value="Genomic_DNA"/>
</dbReference>
<dbReference type="SUPFAM" id="SSF53623">
    <property type="entry name" value="MurD-like peptide ligases, catalytic domain"/>
    <property type="match status" value="1"/>
</dbReference>
<feature type="binding site" evidence="7">
    <location>
        <begin position="118"/>
        <end position="124"/>
    </location>
    <ligand>
        <name>ATP</name>
        <dbReference type="ChEBI" id="CHEBI:30616"/>
    </ligand>
</feature>
<dbReference type="Gene3D" id="3.40.50.720">
    <property type="entry name" value="NAD(P)-binding Rossmann-like Domain"/>
    <property type="match status" value="1"/>
</dbReference>
<dbReference type="InterPro" id="IPR005762">
    <property type="entry name" value="MurD"/>
</dbReference>
<comment type="catalytic activity">
    <reaction evidence="7">
        <text>UDP-N-acetyl-alpha-D-muramoyl-L-alanine + D-glutamate + ATP = UDP-N-acetyl-alpha-D-muramoyl-L-alanyl-D-glutamate + ADP + phosphate + H(+)</text>
        <dbReference type="Rhea" id="RHEA:16429"/>
        <dbReference type="ChEBI" id="CHEBI:15378"/>
        <dbReference type="ChEBI" id="CHEBI:29986"/>
        <dbReference type="ChEBI" id="CHEBI:30616"/>
        <dbReference type="ChEBI" id="CHEBI:43474"/>
        <dbReference type="ChEBI" id="CHEBI:83898"/>
        <dbReference type="ChEBI" id="CHEBI:83900"/>
        <dbReference type="ChEBI" id="CHEBI:456216"/>
        <dbReference type="EC" id="6.3.2.9"/>
    </reaction>
</comment>
<dbReference type="GO" id="GO:0005737">
    <property type="term" value="C:cytoplasm"/>
    <property type="evidence" value="ECO:0007669"/>
    <property type="project" value="UniProtKB-SubCell"/>
</dbReference>
<dbReference type="AlphaFoldDB" id="M3VBC8"/>
<dbReference type="Pfam" id="PF08245">
    <property type="entry name" value="Mur_ligase_M"/>
    <property type="match status" value="1"/>
</dbReference>
<proteinExistence type="inferred from homology"/>
<dbReference type="InterPro" id="IPR036615">
    <property type="entry name" value="Mur_ligase_C_dom_sf"/>
</dbReference>
<evidence type="ECO:0000256" key="6">
    <source>
        <dbReference type="ARBA" id="ARBA00022840"/>
    </source>
</evidence>